<dbReference type="RefSeq" id="XP_029236074.1">
    <property type="nucleotide sequence ID" value="XM_029384095.1"/>
</dbReference>
<gene>
    <name evidence="1" type="ORF">TraAM80_07295</name>
</gene>
<dbReference type="GeneID" id="40331228"/>
<comment type="caution">
    <text evidence="1">The sequence shown here is derived from an EMBL/GenBank/DDBJ whole genome shotgun (WGS) entry which is preliminary data.</text>
</comment>
<accession>A0A3R7M7R3</accession>
<proteinExistence type="predicted"/>
<dbReference type="AlphaFoldDB" id="A0A3R7M7R3"/>
<dbReference type="EMBL" id="MKGL01000297">
    <property type="protein sequence ID" value="RNF00990.1"/>
    <property type="molecule type" value="Genomic_DNA"/>
</dbReference>
<evidence type="ECO:0000313" key="1">
    <source>
        <dbReference type="EMBL" id="RNF00990.1"/>
    </source>
</evidence>
<keyword evidence="2" id="KW-1185">Reference proteome</keyword>
<dbReference type="Proteomes" id="UP000283634">
    <property type="component" value="Unassembled WGS sequence"/>
</dbReference>
<name>A0A3R7M7R3_TRYRA</name>
<organism evidence="1 2">
    <name type="scientific">Trypanosoma rangeli</name>
    <dbReference type="NCBI Taxonomy" id="5698"/>
    <lineage>
        <taxon>Eukaryota</taxon>
        <taxon>Discoba</taxon>
        <taxon>Euglenozoa</taxon>
        <taxon>Kinetoplastea</taxon>
        <taxon>Metakinetoplastina</taxon>
        <taxon>Trypanosomatida</taxon>
        <taxon>Trypanosomatidae</taxon>
        <taxon>Trypanosoma</taxon>
        <taxon>Herpetosoma</taxon>
    </lineage>
</organism>
<evidence type="ECO:0000313" key="2">
    <source>
        <dbReference type="Proteomes" id="UP000283634"/>
    </source>
</evidence>
<sequence>MLMIFTPKFAGGSKQPLPATRYVSTCEASTPIMVGMEGPVMSASTTPTPCPMFFSANATLTEEVNLPTPPLALQSVMVCLTPGIATRENFVYYYGCEQQKAPPSPRAALHSPFVVVVAVYVTRQTSARKSVYKNALAHTLH</sequence>
<protein>
    <submittedName>
        <fullName evidence="1">Uncharacterized protein</fullName>
    </submittedName>
</protein>
<reference evidence="1 2" key="1">
    <citation type="journal article" date="2018" name="BMC Genomics">
        <title>Genomic comparison of Trypanosoma conorhini and Trypanosoma rangeli to Trypanosoma cruzi strains of high and low virulence.</title>
        <authorList>
            <person name="Bradwell K.R."/>
            <person name="Koparde V.N."/>
            <person name="Matveyev A.V."/>
            <person name="Serrano M.G."/>
            <person name="Alves J.M."/>
            <person name="Parikh H."/>
            <person name="Huang B."/>
            <person name="Lee V."/>
            <person name="Espinosa-Alvarez O."/>
            <person name="Ortiz P.A."/>
            <person name="Costa-Martins A.G."/>
            <person name="Teixeira M.M."/>
            <person name="Buck G.A."/>
        </authorList>
    </citation>
    <scope>NUCLEOTIDE SEQUENCE [LARGE SCALE GENOMIC DNA]</scope>
    <source>
        <strain evidence="1 2">AM80</strain>
    </source>
</reference>